<dbReference type="InterPro" id="IPR036397">
    <property type="entry name" value="RNaseH_sf"/>
</dbReference>
<name>A0A8T7M3M7_9CHLR</name>
<dbReference type="EMBL" id="CP128399">
    <property type="protein sequence ID" value="WJW65774.1"/>
    <property type="molecule type" value="Genomic_DNA"/>
</dbReference>
<dbReference type="AlphaFoldDB" id="A0A8T7M3M7"/>
<organism evidence="2 4">
    <name type="scientific">Candidatus Chlorohelix allophototropha</name>
    <dbReference type="NCBI Taxonomy" id="3003348"/>
    <lineage>
        <taxon>Bacteria</taxon>
        <taxon>Bacillati</taxon>
        <taxon>Chloroflexota</taxon>
        <taxon>Chloroflexia</taxon>
        <taxon>Candidatus Chloroheliales</taxon>
        <taxon>Candidatus Chloroheliaceae</taxon>
        <taxon>Candidatus Chlorohelix</taxon>
    </lineage>
</organism>
<evidence type="ECO:0000313" key="3">
    <source>
        <dbReference type="EMBL" id="WJW65774.1"/>
    </source>
</evidence>
<evidence type="ECO:0000313" key="4">
    <source>
        <dbReference type="Proteomes" id="UP000521676"/>
    </source>
</evidence>
<protein>
    <submittedName>
        <fullName evidence="2">Transposase</fullName>
    </submittedName>
</protein>
<dbReference type="GO" id="GO:0015074">
    <property type="term" value="P:DNA integration"/>
    <property type="evidence" value="ECO:0007669"/>
    <property type="project" value="InterPro"/>
</dbReference>
<evidence type="ECO:0000313" key="2">
    <source>
        <dbReference type="EMBL" id="NWJ46405.1"/>
    </source>
</evidence>
<dbReference type="Pfam" id="PF13683">
    <property type="entry name" value="rve_3"/>
    <property type="match status" value="1"/>
</dbReference>
<dbReference type="InterPro" id="IPR001584">
    <property type="entry name" value="Integrase_cat-core"/>
</dbReference>
<dbReference type="Gene3D" id="3.30.420.10">
    <property type="entry name" value="Ribonuclease H-like superfamily/Ribonuclease H"/>
    <property type="match status" value="1"/>
</dbReference>
<keyword evidence="5" id="KW-1185">Reference proteome</keyword>
<proteinExistence type="predicted"/>
<feature type="domain" description="Integrase catalytic" evidence="1">
    <location>
        <begin position="8"/>
        <end position="62"/>
    </location>
</feature>
<gene>
    <name evidence="2" type="ORF">HXX08_11050</name>
    <name evidence="3" type="ORF">OZ401_001553</name>
</gene>
<dbReference type="GO" id="GO:0003676">
    <property type="term" value="F:nucleic acid binding"/>
    <property type="evidence" value="ECO:0007669"/>
    <property type="project" value="InterPro"/>
</dbReference>
<dbReference type="EMBL" id="JACATZ010000001">
    <property type="protein sequence ID" value="NWJ46405.1"/>
    <property type="molecule type" value="Genomic_DNA"/>
</dbReference>
<dbReference type="SUPFAM" id="SSF53098">
    <property type="entry name" value="Ribonuclease H-like"/>
    <property type="match status" value="1"/>
</dbReference>
<evidence type="ECO:0000313" key="5">
    <source>
        <dbReference type="Proteomes" id="UP001431572"/>
    </source>
</evidence>
<evidence type="ECO:0000259" key="1">
    <source>
        <dbReference type="Pfam" id="PF13683"/>
    </source>
</evidence>
<reference evidence="3" key="2">
    <citation type="journal article" date="2024" name="Nature">
        <title>Anoxygenic phototroph of the Chloroflexota uses a type I reaction centre.</title>
        <authorList>
            <person name="Tsuji J.M."/>
            <person name="Shaw N.A."/>
            <person name="Nagashima S."/>
            <person name="Venkiteswaran J.J."/>
            <person name="Schiff S.L."/>
            <person name="Watanabe T."/>
            <person name="Fukui M."/>
            <person name="Hanada S."/>
            <person name="Tank M."/>
            <person name="Neufeld J.D."/>
        </authorList>
    </citation>
    <scope>NUCLEOTIDE SEQUENCE</scope>
    <source>
        <strain evidence="3">L227-S17</strain>
    </source>
</reference>
<accession>A0A8T7M3M7</accession>
<sequence length="62" mass="7478">MKFWHCIGVKVNICPPHRPDLNAFVERYHRAYGEECLKVYQPQNLAEVNEVTKAFKEHYNWE</sequence>
<dbReference type="Proteomes" id="UP001431572">
    <property type="component" value="Chromosome 1"/>
</dbReference>
<dbReference type="RefSeq" id="WP_341467659.1">
    <property type="nucleotide sequence ID" value="NZ_CP128399.1"/>
</dbReference>
<dbReference type="Proteomes" id="UP000521676">
    <property type="component" value="Unassembled WGS sequence"/>
</dbReference>
<reference evidence="2 4" key="1">
    <citation type="submission" date="2020-06" db="EMBL/GenBank/DDBJ databases">
        <title>Anoxygenic phototrophic Chloroflexota member uses a Type I reaction center.</title>
        <authorList>
            <person name="Tsuji J.M."/>
            <person name="Shaw N.A."/>
            <person name="Nagashima S."/>
            <person name="Venkiteswaran J."/>
            <person name="Schiff S.L."/>
            <person name="Hanada S."/>
            <person name="Tank M."/>
            <person name="Neufeld J.D."/>
        </authorList>
    </citation>
    <scope>NUCLEOTIDE SEQUENCE [LARGE SCALE GENOMIC DNA]</scope>
    <source>
        <strain evidence="2">L227-S17</strain>
    </source>
</reference>
<dbReference type="InterPro" id="IPR012337">
    <property type="entry name" value="RNaseH-like_sf"/>
</dbReference>